<gene>
    <name evidence="3" type="ORF">BN869_000009650_1</name>
</gene>
<dbReference type="EMBL" id="CDPU01000036">
    <property type="protein sequence ID" value="CEO53592.1"/>
    <property type="molecule type" value="Genomic_DNA"/>
</dbReference>
<evidence type="ECO:0000259" key="2">
    <source>
        <dbReference type="Pfam" id="PF00149"/>
    </source>
</evidence>
<reference evidence="3" key="1">
    <citation type="submission" date="2015-01" db="EMBL/GenBank/DDBJ databases">
        <authorList>
            <person name="Durling Mikael"/>
        </authorList>
    </citation>
    <scope>NUCLEOTIDE SEQUENCE</scope>
</reference>
<feature type="region of interest" description="Disordered" evidence="1">
    <location>
        <begin position="20"/>
        <end position="45"/>
    </location>
</feature>
<dbReference type="PANTHER" id="PTHR12905:SF0">
    <property type="entry name" value="CALCINEURIN-LIKE PHOSPHOESTERASE DOMAIN-CONTAINING PROTEIN"/>
    <property type="match status" value="1"/>
</dbReference>
<dbReference type="AlphaFoldDB" id="A0A0B7KDN1"/>
<dbReference type="Gene3D" id="3.60.21.10">
    <property type="match status" value="1"/>
</dbReference>
<name>A0A0B7KDN1_BIOOC</name>
<accession>A0A0B7KDN1</accession>
<dbReference type="InterPro" id="IPR051693">
    <property type="entry name" value="UPF0046_metallophosphoest"/>
</dbReference>
<dbReference type="InterPro" id="IPR004843">
    <property type="entry name" value="Calcineurin-like_PHP"/>
</dbReference>
<sequence length="348" mass="39224">MAADAKIKTRVLVISDTHGQVPYTRADGSPDTEDELGSDELDRVPTGFRDPLPKADVVLHCGDLTMNSAPEEYRKTFSMLRKLQAPIKLVIAGNHDRALDRSFWEKQRLFRPERLPWADEAKSIIEEARADGVIYLDEGVHTFDLDNGARLKVYASPWTPQYGSWGFQYDSGHNFDIPSDVDVAMTHGPPYQVLDLAGFDLTNAGCPDLLKSIYEAKPQIHCFGHIHEAWGGYLARWKEQDGPHAIPKHIIDDQSSILIKKRKDLSLPFRISRIEDFGANVEKRKALVEISRRRGVHVDLTEGETRLQQGESTLFLNAAIMSIRYRPINPPWLVDLNLPATEQTSTSS</sequence>
<dbReference type="SUPFAM" id="SSF56300">
    <property type="entry name" value="Metallo-dependent phosphatases"/>
    <property type="match status" value="1"/>
</dbReference>
<dbReference type="CDD" id="cd07379">
    <property type="entry name" value="MPP_239FB"/>
    <property type="match status" value="1"/>
</dbReference>
<evidence type="ECO:0000256" key="1">
    <source>
        <dbReference type="SAM" id="MobiDB-lite"/>
    </source>
</evidence>
<feature type="compositionally biased region" description="Acidic residues" evidence="1">
    <location>
        <begin position="30"/>
        <end position="39"/>
    </location>
</feature>
<evidence type="ECO:0000313" key="3">
    <source>
        <dbReference type="EMBL" id="CEO53592.1"/>
    </source>
</evidence>
<feature type="domain" description="Calcineurin-like phosphoesterase" evidence="2">
    <location>
        <begin position="10"/>
        <end position="228"/>
    </location>
</feature>
<dbReference type="Pfam" id="PF00149">
    <property type="entry name" value="Metallophos"/>
    <property type="match status" value="1"/>
</dbReference>
<proteinExistence type="predicted"/>
<dbReference type="GO" id="GO:0016787">
    <property type="term" value="F:hydrolase activity"/>
    <property type="evidence" value="ECO:0007669"/>
    <property type="project" value="InterPro"/>
</dbReference>
<dbReference type="InterPro" id="IPR029052">
    <property type="entry name" value="Metallo-depent_PP-like"/>
</dbReference>
<organism evidence="3">
    <name type="scientific">Bionectria ochroleuca</name>
    <name type="common">Gliocladium roseum</name>
    <dbReference type="NCBI Taxonomy" id="29856"/>
    <lineage>
        <taxon>Eukaryota</taxon>
        <taxon>Fungi</taxon>
        <taxon>Dikarya</taxon>
        <taxon>Ascomycota</taxon>
        <taxon>Pezizomycotina</taxon>
        <taxon>Sordariomycetes</taxon>
        <taxon>Hypocreomycetidae</taxon>
        <taxon>Hypocreales</taxon>
        <taxon>Bionectriaceae</taxon>
        <taxon>Clonostachys</taxon>
    </lineage>
</organism>
<protein>
    <recommendedName>
        <fullName evidence="2">Calcineurin-like phosphoesterase domain-containing protein</fullName>
    </recommendedName>
</protein>
<dbReference type="PANTHER" id="PTHR12905">
    <property type="entry name" value="METALLOPHOSPHOESTERASE"/>
    <property type="match status" value="1"/>
</dbReference>